<dbReference type="InterPro" id="IPR036094">
    <property type="entry name" value="NadA_sf"/>
</dbReference>
<dbReference type="NCBIfam" id="NF006878">
    <property type="entry name" value="PRK09375.1-2"/>
    <property type="match status" value="1"/>
</dbReference>
<keyword evidence="4" id="KW-0004">4Fe-4S</keyword>
<dbReference type="PANTHER" id="PTHR30573:SF0">
    <property type="entry name" value="QUINOLINATE SYNTHASE, CHLOROPLASTIC"/>
    <property type="match status" value="1"/>
</dbReference>
<dbReference type="EMBL" id="FNYT01000021">
    <property type="protein sequence ID" value="SEJ66931.1"/>
    <property type="molecule type" value="Genomic_DNA"/>
</dbReference>
<dbReference type="UniPathway" id="UPA00253">
    <property type="reaction ID" value="UER00327"/>
</dbReference>
<dbReference type="EC" id="2.5.1.72" evidence="3 10"/>
<dbReference type="Pfam" id="PF02445">
    <property type="entry name" value="NadA"/>
    <property type="match status" value="1"/>
</dbReference>
<dbReference type="GO" id="GO:0034628">
    <property type="term" value="P:'de novo' NAD+ biosynthetic process from L-aspartate"/>
    <property type="evidence" value="ECO:0007669"/>
    <property type="project" value="TreeGrafter"/>
</dbReference>
<dbReference type="PANTHER" id="PTHR30573">
    <property type="entry name" value="QUINOLINATE SYNTHETASE A"/>
    <property type="match status" value="1"/>
</dbReference>
<dbReference type="SUPFAM" id="SSF142754">
    <property type="entry name" value="NadA-like"/>
    <property type="match status" value="1"/>
</dbReference>
<dbReference type="Proteomes" id="UP000199280">
    <property type="component" value="Unassembled WGS sequence"/>
</dbReference>
<evidence type="ECO:0000313" key="12">
    <source>
        <dbReference type="EMBL" id="SEJ66931.1"/>
    </source>
</evidence>
<keyword evidence="7" id="KW-0479">Metal-binding</keyword>
<dbReference type="RefSeq" id="WP_068623310.1">
    <property type="nucleotide sequence ID" value="NZ_FJNB01000014.1"/>
</dbReference>
<reference evidence="12 14" key="2">
    <citation type="submission" date="2016-10" db="EMBL/GenBank/DDBJ databases">
        <authorList>
            <person name="Varghese N."/>
            <person name="Submissions S."/>
        </authorList>
    </citation>
    <scope>NUCLEOTIDE SEQUENCE [LARGE SCALE GENOMIC DNA]</scope>
    <source>
        <strain evidence="12 14">DSM 22150</strain>
    </source>
</reference>
<dbReference type="Gene3D" id="3.40.50.10800">
    <property type="entry name" value="NadA-like"/>
    <property type="match status" value="3"/>
</dbReference>
<evidence type="ECO:0000313" key="11">
    <source>
        <dbReference type="EMBL" id="CZR02756.1"/>
    </source>
</evidence>
<dbReference type="GO" id="GO:0046872">
    <property type="term" value="F:metal ion binding"/>
    <property type="evidence" value="ECO:0007669"/>
    <property type="project" value="UniProtKB-KW"/>
</dbReference>
<dbReference type="OrthoDB" id="9801204at2"/>
<evidence type="ECO:0000256" key="10">
    <source>
        <dbReference type="NCBIfam" id="TIGR00550"/>
    </source>
</evidence>
<evidence type="ECO:0000313" key="14">
    <source>
        <dbReference type="Proteomes" id="UP000199280"/>
    </source>
</evidence>
<organism evidence="11 13">
    <name type="scientific">Trichococcus ilyis</name>
    <dbReference type="NCBI Taxonomy" id="640938"/>
    <lineage>
        <taxon>Bacteria</taxon>
        <taxon>Bacillati</taxon>
        <taxon>Bacillota</taxon>
        <taxon>Bacilli</taxon>
        <taxon>Lactobacillales</taxon>
        <taxon>Carnobacteriaceae</taxon>
        <taxon>Trichococcus</taxon>
    </lineage>
</organism>
<proteinExistence type="predicted"/>
<evidence type="ECO:0000256" key="2">
    <source>
        <dbReference type="ARBA" id="ARBA00005065"/>
    </source>
</evidence>
<evidence type="ECO:0000256" key="3">
    <source>
        <dbReference type="ARBA" id="ARBA00012669"/>
    </source>
</evidence>
<keyword evidence="14" id="KW-1185">Reference proteome</keyword>
<dbReference type="NCBIfam" id="TIGR00550">
    <property type="entry name" value="nadA"/>
    <property type="match status" value="1"/>
</dbReference>
<dbReference type="GO" id="GO:0008987">
    <property type="term" value="F:quinolinate synthetase A activity"/>
    <property type="evidence" value="ECO:0007669"/>
    <property type="project" value="UniProtKB-UniRule"/>
</dbReference>
<evidence type="ECO:0000256" key="5">
    <source>
        <dbReference type="ARBA" id="ARBA00022642"/>
    </source>
</evidence>
<reference evidence="11 13" key="1">
    <citation type="submission" date="2016-02" db="EMBL/GenBank/DDBJ databases">
        <authorList>
            <person name="Wen L."/>
            <person name="He K."/>
            <person name="Yang H."/>
        </authorList>
    </citation>
    <scope>NUCLEOTIDE SEQUENCE [LARGE SCALE GENOMIC DNA]</scope>
    <source>
        <strain evidence="11">Trichococcus_R210</strain>
    </source>
</reference>
<dbReference type="GO" id="GO:0005829">
    <property type="term" value="C:cytosol"/>
    <property type="evidence" value="ECO:0007669"/>
    <property type="project" value="TreeGrafter"/>
</dbReference>
<name>A0A143YZF5_9LACT</name>
<gene>
    <name evidence="12" type="ORF">SAMN05216375_12135</name>
    <name evidence="11" type="ORF">TR210_1934</name>
</gene>
<evidence type="ECO:0000313" key="13">
    <source>
        <dbReference type="Proteomes" id="UP000076878"/>
    </source>
</evidence>
<evidence type="ECO:0000256" key="6">
    <source>
        <dbReference type="ARBA" id="ARBA00022679"/>
    </source>
</evidence>
<keyword evidence="6" id="KW-0808">Transferase</keyword>
<evidence type="ECO:0000256" key="7">
    <source>
        <dbReference type="ARBA" id="ARBA00022723"/>
    </source>
</evidence>
<comment type="cofactor">
    <cofactor evidence="1">
        <name>[4Fe-4S] cluster</name>
        <dbReference type="ChEBI" id="CHEBI:49883"/>
    </cofactor>
</comment>
<evidence type="ECO:0000256" key="1">
    <source>
        <dbReference type="ARBA" id="ARBA00001966"/>
    </source>
</evidence>
<dbReference type="EMBL" id="FJNB01000014">
    <property type="protein sequence ID" value="CZR02756.1"/>
    <property type="molecule type" value="Genomic_DNA"/>
</dbReference>
<comment type="pathway">
    <text evidence="2">Cofactor biosynthesis; NAD(+) biosynthesis; quinolinate from iminoaspartate: step 1/1.</text>
</comment>
<dbReference type="AlphaFoldDB" id="A0A143YZF5"/>
<dbReference type="Proteomes" id="UP000076878">
    <property type="component" value="Unassembled WGS sequence"/>
</dbReference>
<evidence type="ECO:0000256" key="9">
    <source>
        <dbReference type="ARBA" id="ARBA00023014"/>
    </source>
</evidence>
<dbReference type="GO" id="GO:0051539">
    <property type="term" value="F:4 iron, 4 sulfur cluster binding"/>
    <property type="evidence" value="ECO:0007669"/>
    <property type="project" value="UniProtKB-KW"/>
</dbReference>
<keyword evidence="9" id="KW-0411">Iron-sulfur</keyword>
<accession>A0A143YZF5</accession>
<dbReference type="InterPro" id="IPR003473">
    <property type="entry name" value="NadA"/>
</dbReference>
<keyword evidence="8" id="KW-0408">Iron</keyword>
<protein>
    <recommendedName>
        <fullName evidence="3 10">Quinolinate synthase</fullName>
        <ecNumber evidence="3 10">2.5.1.72</ecNumber>
    </recommendedName>
</protein>
<keyword evidence="5" id="KW-0662">Pyridine nucleotide biosynthesis</keyword>
<evidence type="ECO:0000256" key="4">
    <source>
        <dbReference type="ARBA" id="ARBA00022485"/>
    </source>
</evidence>
<sequence>MDELTERILQLKAEKDAVILAHYYVPGAVQDIADFIGDSYYLSKIAAQVTEKVIVFCGVAFMGESAKMLNPEKVVLMPDLQADCPMAHMVKIRDIQKIREKYEDVAVVCYINSTAEIKGHADVIVTSSNAKNVIAALPNRYIYFIPDEHLGRYISRQLPEKTFLFNDGYCPIHTSIRVVDVLKMKRDLPQAEILAHPECKEEILALADFVGSTSDLVAYTEKSPSQDFIICTEIGVIHEMEKRSPGKRFHAPSVGQLCPDMKLNTVEKIIAALETFEPAVEMDETVRLKGLQPLERMLELAEVKSHAQL</sequence>
<dbReference type="STRING" id="640938.TR210_1934"/>
<evidence type="ECO:0000256" key="8">
    <source>
        <dbReference type="ARBA" id="ARBA00023004"/>
    </source>
</evidence>